<sequence>MEIEEWPLALVGSSSLEWKNLKECNTVCILSHGLEVIGVRETIQGSTCEETLDSKFHDAKDTPLPKTFQPLNTLNTERRKMVVFSESAGSAQIQDSKEEGLFAFVDITCNFDGARRRQSKRRQMKYIQVTPKEGLGSTDSGVNDLRVSKRQHLYLSFSHGTRMEIPKKNVKKHYADVYVLGKIVLERVQHMVEVKMGIPPIKYVQAIGPLEKLNGNPILMKLKSIKSMLSLKNISKYMVKN</sequence>
<reference evidence="1 2" key="1">
    <citation type="submission" date="2012-05" db="EMBL/GenBank/DDBJ databases">
        <title>Recombination and specialization in a pathogen metapopulation.</title>
        <authorList>
            <person name="Gardiner A."/>
            <person name="Kemen E."/>
            <person name="Schultz-Larsen T."/>
            <person name="MacLean D."/>
            <person name="Van Oosterhout C."/>
            <person name="Jones J.D.G."/>
        </authorList>
    </citation>
    <scope>NUCLEOTIDE SEQUENCE [LARGE SCALE GENOMIC DNA]</scope>
    <source>
        <strain evidence="1 2">Ac Nc2</strain>
    </source>
</reference>
<evidence type="ECO:0000313" key="1">
    <source>
        <dbReference type="EMBL" id="CCI11327.1"/>
    </source>
</evidence>
<evidence type="ECO:0000313" key="2">
    <source>
        <dbReference type="Proteomes" id="UP000053237"/>
    </source>
</evidence>
<protein>
    <submittedName>
        <fullName evidence="1">Uncharacterized protein</fullName>
    </submittedName>
</protein>
<keyword evidence="2" id="KW-1185">Reference proteome</keyword>
<proteinExistence type="predicted"/>
<dbReference type="Proteomes" id="UP000053237">
    <property type="component" value="Unassembled WGS sequence"/>
</dbReference>
<name>A0A024FWL5_9STRA</name>
<dbReference type="EMBL" id="CAIX01000941">
    <property type="protein sequence ID" value="CCI11327.1"/>
    <property type="molecule type" value="Genomic_DNA"/>
</dbReference>
<dbReference type="InParanoid" id="A0A024FWL5"/>
<comment type="caution">
    <text evidence="1">The sequence shown here is derived from an EMBL/GenBank/DDBJ whole genome shotgun (WGS) entry which is preliminary data.</text>
</comment>
<gene>
    <name evidence="1" type="ORF">BN9_127390</name>
</gene>
<dbReference type="AlphaFoldDB" id="A0A024FWL5"/>
<accession>A0A024FWL5</accession>
<organism evidence="1 2">
    <name type="scientific">Albugo candida</name>
    <dbReference type="NCBI Taxonomy" id="65357"/>
    <lineage>
        <taxon>Eukaryota</taxon>
        <taxon>Sar</taxon>
        <taxon>Stramenopiles</taxon>
        <taxon>Oomycota</taxon>
        <taxon>Peronosporomycetes</taxon>
        <taxon>Albuginales</taxon>
        <taxon>Albuginaceae</taxon>
        <taxon>Albugo</taxon>
    </lineage>
</organism>